<organism evidence="5 6">
    <name type="scientific">Lacrimispora xylanisolvens</name>
    <dbReference type="NCBI Taxonomy" id="384636"/>
    <lineage>
        <taxon>Bacteria</taxon>
        <taxon>Bacillati</taxon>
        <taxon>Bacillota</taxon>
        <taxon>Clostridia</taxon>
        <taxon>Lachnospirales</taxon>
        <taxon>Lachnospiraceae</taxon>
        <taxon>Lacrimispora</taxon>
    </lineage>
</organism>
<dbReference type="EMBL" id="PTJA01000009">
    <property type="protein sequence ID" value="PPK79714.1"/>
    <property type="molecule type" value="Genomic_DNA"/>
</dbReference>
<dbReference type="InterPro" id="IPR011008">
    <property type="entry name" value="Dimeric_a/b-barrel"/>
</dbReference>
<keyword evidence="6" id="KW-1185">Reference proteome</keyword>
<feature type="domain" description="HTH asnC-type" evidence="4">
    <location>
        <begin position="1"/>
        <end position="72"/>
    </location>
</feature>
<sequence>MDGIDFAILNELKENGRASASEISRKVNLSIPAVAERIRKLEQAEVIQQYTIKINRDKIEKRLLAFIFVNIDETENIDRFRNTIVQYNCVLECHHVAGNYDYLLKVIVEDTQELEEFLSKILKKIKGVSGSNTIISLMTLKEEINF</sequence>
<dbReference type="AlphaFoldDB" id="A0A2S6HQ61"/>
<evidence type="ECO:0000256" key="1">
    <source>
        <dbReference type="ARBA" id="ARBA00023015"/>
    </source>
</evidence>
<dbReference type="PROSITE" id="PS50956">
    <property type="entry name" value="HTH_ASNC_2"/>
    <property type="match status" value="1"/>
</dbReference>
<dbReference type="Pfam" id="PF13412">
    <property type="entry name" value="HTH_24"/>
    <property type="match status" value="1"/>
</dbReference>
<dbReference type="SUPFAM" id="SSF54909">
    <property type="entry name" value="Dimeric alpha+beta barrel"/>
    <property type="match status" value="1"/>
</dbReference>
<keyword evidence="2" id="KW-0238">DNA-binding</keyword>
<name>A0A2S6HQ61_9FIRM</name>
<dbReference type="InterPro" id="IPR000485">
    <property type="entry name" value="AsnC-type_HTH_dom"/>
</dbReference>
<dbReference type="InterPro" id="IPR019887">
    <property type="entry name" value="Tscrpt_reg_AsnC/Lrp_C"/>
</dbReference>
<evidence type="ECO:0000313" key="6">
    <source>
        <dbReference type="Proteomes" id="UP000237749"/>
    </source>
</evidence>
<proteinExistence type="predicted"/>
<dbReference type="RefSeq" id="WP_104438127.1">
    <property type="nucleotide sequence ID" value="NZ_PTJA01000009.1"/>
</dbReference>
<dbReference type="FunFam" id="1.10.10.10:FF:000186">
    <property type="entry name" value="AsnC family transcriptional regulator"/>
    <property type="match status" value="1"/>
</dbReference>
<dbReference type="InterPro" id="IPR011991">
    <property type="entry name" value="ArsR-like_HTH"/>
</dbReference>
<dbReference type="GO" id="GO:0043565">
    <property type="term" value="F:sequence-specific DNA binding"/>
    <property type="evidence" value="ECO:0007669"/>
    <property type="project" value="InterPro"/>
</dbReference>
<protein>
    <submittedName>
        <fullName evidence="5">Lrp/AsnC family leucine-responsive transcriptional regulator</fullName>
    </submittedName>
</protein>
<evidence type="ECO:0000259" key="4">
    <source>
        <dbReference type="PROSITE" id="PS50956"/>
    </source>
</evidence>
<dbReference type="Proteomes" id="UP000237749">
    <property type="component" value="Unassembled WGS sequence"/>
</dbReference>
<dbReference type="SMART" id="SM00344">
    <property type="entry name" value="HTH_ASNC"/>
    <property type="match status" value="1"/>
</dbReference>
<dbReference type="GO" id="GO:0005829">
    <property type="term" value="C:cytosol"/>
    <property type="evidence" value="ECO:0007669"/>
    <property type="project" value="TreeGrafter"/>
</dbReference>
<dbReference type="Pfam" id="PF01037">
    <property type="entry name" value="AsnC_trans_reg"/>
    <property type="match status" value="1"/>
</dbReference>
<dbReference type="OrthoDB" id="9800326at2"/>
<dbReference type="InterPro" id="IPR036388">
    <property type="entry name" value="WH-like_DNA-bd_sf"/>
</dbReference>
<evidence type="ECO:0000313" key="5">
    <source>
        <dbReference type="EMBL" id="PPK79714.1"/>
    </source>
</evidence>
<dbReference type="InterPro" id="IPR019888">
    <property type="entry name" value="Tscrpt_reg_AsnC-like"/>
</dbReference>
<gene>
    <name evidence="5" type="ORF">BXY41_109193</name>
</gene>
<dbReference type="CDD" id="cd00090">
    <property type="entry name" value="HTH_ARSR"/>
    <property type="match status" value="1"/>
</dbReference>
<accession>A0A2S6HQ61</accession>
<keyword evidence="1" id="KW-0805">Transcription regulation</keyword>
<dbReference type="PRINTS" id="PR00033">
    <property type="entry name" value="HTHASNC"/>
</dbReference>
<dbReference type="InterPro" id="IPR036390">
    <property type="entry name" value="WH_DNA-bd_sf"/>
</dbReference>
<dbReference type="Gene3D" id="1.10.10.10">
    <property type="entry name" value="Winged helix-like DNA-binding domain superfamily/Winged helix DNA-binding domain"/>
    <property type="match status" value="1"/>
</dbReference>
<comment type="caution">
    <text evidence="5">The sequence shown here is derived from an EMBL/GenBank/DDBJ whole genome shotgun (WGS) entry which is preliminary data.</text>
</comment>
<evidence type="ECO:0000256" key="3">
    <source>
        <dbReference type="ARBA" id="ARBA00023163"/>
    </source>
</evidence>
<dbReference type="Gene3D" id="3.30.70.920">
    <property type="match status" value="1"/>
</dbReference>
<dbReference type="GO" id="GO:0043200">
    <property type="term" value="P:response to amino acid"/>
    <property type="evidence" value="ECO:0007669"/>
    <property type="project" value="TreeGrafter"/>
</dbReference>
<reference evidence="5 6" key="1">
    <citation type="submission" date="2018-02" db="EMBL/GenBank/DDBJ databases">
        <title>Genomic Encyclopedia of Archaeal and Bacterial Type Strains, Phase II (KMG-II): from individual species to whole genera.</title>
        <authorList>
            <person name="Goeker M."/>
        </authorList>
    </citation>
    <scope>NUCLEOTIDE SEQUENCE [LARGE SCALE GENOMIC DNA]</scope>
    <source>
        <strain evidence="5 6">DSM 3808</strain>
    </source>
</reference>
<dbReference type="SUPFAM" id="SSF46785">
    <property type="entry name" value="Winged helix' DNA-binding domain"/>
    <property type="match status" value="1"/>
</dbReference>
<evidence type="ECO:0000256" key="2">
    <source>
        <dbReference type="ARBA" id="ARBA00023125"/>
    </source>
</evidence>
<dbReference type="PANTHER" id="PTHR30154:SF34">
    <property type="entry name" value="TRANSCRIPTIONAL REGULATOR AZLB"/>
    <property type="match status" value="1"/>
</dbReference>
<dbReference type="PANTHER" id="PTHR30154">
    <property type="entry name" value="LEUCINE-RESPONSIVE REGULATORY PROTEIN"/>
    <property type="match status" value="1"/>
</dbReference>
<keyword evidence="3" id="KW-0804">Transcription</keyword>